<dbReference type="Proteomes" id="UP001159427">
    <property type="component" value="Unassembled WGS sequence"/>
</dbReference>
<feature type="compositionally biased region" description="Basic and acidic residues" evidence="9">
    <location>
        <begin position="254"/>
        <end position="266"/>
    </location>
</feature>
<evidence type="ECO:0000256" key="6">
    <source>
        <dbReference type="ARBA" id="ARBA00022989"/>
    </source>
</evidence>
<evidence type="ECO:0000256" key="5">
    <source>
        <dbReference type="ARBA" id="ARBA00022692"/>
    </source>
</evidence>
<evidence type="ECO:0000256" key="2">
    <source>
        <dbReference type="ARBA" id="ARBA00009916"/>
    </source>
</evidence>
<evidence type="ECO:0000313" key="11">
    <source>
        <dbReference type="Proteomes" id="UP001159427"/>
    </source>
</evidence>
<comment type="function">
    <text evidence="8">Sodium-phosphate symporter.</text>
</comment>
<comment type="subcellular location">
    <subcellularLocation>
        <location evidence="1 8">Membrane</location>
        <topology evidence="1 8">Multi-pass membrane protein</topology>
    </subcellularLocation>
</comment>
<accession>A0ABN8SGI7</accession>
<gene>
    <name evidence="10" type="ORF">PEVE_00020129</name>
</gene>
<dbReference type="Pfam" id="PF01384">
    <property type="entry name" value="PHO4"/>
    <property type="match status" value="1"/>
</dbReference>
<proteinExistence type="inferred from homology"/>
<feature type="transmembrane region" description="Helical" evidence="8">
    <location>
        <begin position="19"/>
        <end position="41"/>
    </location>
</feature>
<comment type="caution">
    <text evidence="10">The sequence shown here is derived from an EMBL/GenBank/DDBJ whole genome shotgun (WGS) entry which is preliminary data.</text>
</comment>
<comment type="similarity">
    <text evidence="2 8">Belongs to the inorganic phosphate transporter (PiT) (TC 2.A.20) family.</text>
</comment>
<feature type="region of interest" description="Disordered" evidence="9">
    <location>
        <begin position="225"/>
        <end position="329"/>
    </location>
</feature>
<feature type="transmembrane region" description="Helical" evidence="8">
    <location>
        <begin position="119"/>
        <end position="141"/>
    </location>
</feature>
<feature type="transmembrane region" description="Helical" evidence="8">
    <location>
        <begin position="61"/>
        <end position="83"/>
    </location>
</feature>
<reference evidence="10 11" key="1">
    <citation type="submission" date="2022-05" db="EMBL/GenBank/DDBJ databases">
        <authorList>
            <consortium name="Genoscope - CEA"/>
            <person name="William W."/>
        </authorList>
    </citation>
    <scope>NUCLEOTIDE SEQUENCE [LARGE SCALE GENOMIC DNA]</scope>
</reference>
<evidence type="ECO:0000256" key="4">
    <source>
        <dbReference type="ARBA" id="ARBA00022592"/>
    </source>
</evidence>
<sequence length="506" mass="54357">ASFVANSFGTSVGAKVLTLRQACVIATIFELAGAILIGARVSDTVRKGIIDINSFNGTEQLAMVGSLSALSGTGIWLIVATFFNLPVSGTHSVVGATMGYALVAHGIKGIQWKTFGMIAASWVISPLMSGIVSSVLFVIIRRFILSKMMSFEIALKSLPIFYAFTIAINFFSVFYKGSHVLRFDRIPLYGVLILSIGGGFLAALIVHFFVSPYLKKKIVREVYGDDDNGTASSRQDRTVSFTKGGNCSENGVTSDEKNPNDSKETNEPDDESNQEEHDEVTLTVRSDESAPVPPSPEPTPRRSSSSSPSDSKVLIESSEQNGTGPNQAQIERARSRGMSLLMEARKQVTDEPKTGKLFAFLQILTAAFGAFAHGGNDVSNAIGPLISLWVIFSSGIIQDKVLIPFWILVYGGLGICIGLFVWGRRVIKTVGEDLTPITPSSGFVIEIGSALTVLCASNLGIPISTTHCKVGSVVMVGRVRSKEVVDWSLFRNVILAWVVTMPIAGM</sequence>
<evidence type="ECO:0000256" key="1">
    <source>
        <dbReference type="ARBA" id="ARBA00004141"/>
    </source>
</evidence>
<evidence type="ECO:0000256" key="7">
    <source>
        <dbReference type="ARBA" id="ARBA00023136"/>
    </source>
</evidence>
<organism evidence="10 11">
    <name type="scientific">Porites evermanni</name>
    <dbReference type="NCBI Taxonomy" id="104178"/>
    <lineage>
        <taxon>Eukaryota</taxon>
        <taxon>Metazoa</taxon>
        <taxon>Cnidaria</taxon>
        <taxon>Anthozoa</taxon>
        <taxon>Hexacorallia</taxon>
        <taxon>Scleractinia</taxon>
        <taxon>Fungiina</taxon>
        <taxon>Poritidae</taxon>
        <taxon>Porites</taxon>
    </lineage>
</organism>
<evidence type="ECO:0000313" key="10">
    <source>
        <dbReference type="EMBL" id="CAH3190094.1"/>
    </source>
</evidence>
<feature type="compositionally biased region" description="Low complexity" evidence="9">
    <location>
        <begin position="301"/>
        <end position="311"/>
    </location>
</feature>
<protein>
    <recommendedName>
        <fullName evidence="8">Phosphate transporter</fullName>
    </recommendedName>
</protein>
<evidence type="ECO:0000256" key="3">
    <source>
        <dbReference type="ARBA" id="ARBA00022448"/>
    </source>
</evidence>
<keyword evidence="11" id="KW-1185">Reference proteome</keyword>
<dbReference type="PANTHER" id="PTHR11101:SF80">
    <property type="entry name" value="PHOSPHATE TRANSPORTER"/>
    <property type="match status" value="1"/>
</dbReference>
<feature type="compositionally biased region" description="Polar residues" evidence="9">
    <location>
        <begin position="317"/>
        <end position="329"/>
    </location>
</feature>
<keyword evidence="6 8" id="KW-1133">Transmembrane helix</keyword>
<feature type="compositionally biased region" description="Acidic residues" evidence="9">
    <location>
        <begin position="267"/>
        <end position="278"/>
    </location>
</feature>
<keyword evidence="7 8" id="KW-0472">Membrane</keyword>
<dbReference type="InterPro" id="IPR001204">
    <property type="entry name" value="Phos_transporter"/>
</dbReference>
<keyword evidence="4 8" id="KW-0592">Phosphate transport</keyword>
<dbReference type="PANTHER" id="PTHR11101">
    <property type="entry name" value="PHOSPHATE TRANSPORTER"/>
    <property type="match status" value="1"/>
</dbReference>
<feature type="transmembrane region" description="Helical" evidence="8">
    <location>
        <begin position="153"/>
        <end position="174"/>
    </location>
</feature>
<feature type="non-terminal residue" evidence="10">
    <location>
        <position position="1"/>
    </location>
</feature>
<evidence type="ECO:0000256" key="8">
    <source>
        <dbReference type="RuleBase" id="RU363058"/>
    </source>
</evidence>
<feature type="transmembrane region" description="Helical" evidence="8">
    <location>
        <begin position="405"/>
        <end position="423"/>
    </location>
</feature>
<keyword evidence="5 8" id="KW-0812">Transmembrane</keyword>
<feature type="compositionally biased region" description="Polar residues" evidence="9">
    <location>
        <begin position="229"/>
        <end position="253"/>
    </location>
</feature>
<name>A0ABN8SGI7_9CNID</name>
<dbReference type="EMBL" id="CALNXI010002702">
    <property type="protein sequence ID" value="CAH3190094.1"/>
    <property type="molecule type" value="Genomic_DNA"/>
</dbReference>
<keyword evidence="3 8" id="KW-0813">Transport</keyword>
<evidence type="ECO:0000256" key="9">
    <source>
        <dbReference type="SAM" id="MobiDB-lite"/>
    </source>
</evidence>
<feature type="transmembrane region" description="Helical" evidence="8">
    <location>
        <begin position="381"/>
        <end position="398"/>
    </location>
</feature>
<feature type="transmembrane region" description="Helical" evidence="8">
    <location>
        <begin position="186"/>
        <end position="210"/>
    </location>
</feature>